<dbReference type="PRINTS" id="PR00704">
    <property type="entry name" value="CALPAIN"/>
</dbReference>
<dbReference type="InterPro" id="IPR022682">
    <property type="entry name" value="Calpain_domain_III"/>
</dbReference>
<dbReference type="InterPro" id="IPR036213">
    <property type="entry name" value="Calpain_III_sf"/>
</dbReference>
<evidence type="ECO:0000313" key="9">
    <source>
        <dbReference type="EMBL" id="NXR85417.1"/>
    </source>
</evidence>
<evidence type="ECO:0000256" key="2">
    <source>
        <dbReference type="ARBA" id="ARBA00022670"/>
    </source>
</evidence>
<dbReference type="InterPro" id="IPR022684">
    <property type="entry name" value="Calpain_cysteine_protease"/>
</dbReference>
<dbReference type="PROSITE" id="PS00139">
    <property type="entry name" value="THIOL_PROTEASE_CYS"/>
    <property type="match status" value="1"/>
</dbReference>
<reference evidence="9 10" key="1">
    <citation type="submission" date="2019-09" db="EMBL/GenBank/DDBJ databases">
        <title>Bird 10,000 Genomes (B10K) Project - Family phase.</title>
        <authorList>
            <person name="Zhang G."/>
        </authorList>
    </citation>
    <scope>NUCLEOTIDE SEQUENCE [LARGE SCALE GENOMIC DNA]</scope>
    <source>
        <strain evidence="9">B10K-DU-002-83</strain>
    </source>
</reference>
<keyword evidence="3 6" id="KW-0378">Hydrolase</keyword>
<protein>
    <submittedName>
        <fullName evidence="9">CAN5 protein</fullName>
    </submittedName>
</protein>
<dbReference type="CDD" id="cd00044">
    <property type="entry name" value="CysPc"/>
    <property type="match status" value="1"/>
</dbReference>
<feature type="non-terminal residue" evidence="9">
    <location>
        <position position="628"/>
    </location>
</feature>
<evidence type="ECO:0000259" key="7">
    <source>
        <dbReference type="PROSITE" id="PS50004"/>
    </source>
</evidence>
<dbReference type="GO" id="GO:0004198">
    <property type="term" value="F:calcium-dependent cysteine-type endopeptidase activity"/>
    <property type="evidence" value="ECO:0007669"/>
    <property type="project" value="InterPro"/>
</dbReference>
<evidence type="ECO:0000256" key="6">
    <source>
        <dbReference type="PROSITE-ProRule" id="PRU00239"/>
    </source>
</evidence>
<feature type="domain" description="C2" evidence="7">
    <location>
        <begin position="485"/>
        <end position="602"/>
    </location>
</feature>
<dbReference type="SMART" id="SM00720">
    <property type="entry name" value="calpain_III"/>
    <property type="match status" value="1"/>
</dbReference>
<dbReference type="Pfam" id="PF00168">
    <property type="entry name" value="C2"/>
    <property type="match status" value="1"/>
</dbReference>
<dbReference type="AlphaFoldDB" id="A0A7L2PNH1"/>
<dbReference type="InterPro" id="IPR033884">
    <property type="entry name" value="C2_Calpain"/>
</dbReference>
<name>A0A7L2PNH1_9PASS</name>
<dbReference type="PANTHER" id="PTHR10183:SF381">
    <property type="entry name" value="CALPAIN-6"/>
    <property type="match status" value="1"/>
</dbReference>
<dbReference type="GO" id="GO:0006508">
    <property type="term" value="P:proteolysis"/>
    <property type="evidence" value="ECO:0007669"/>
    <property type="project" value="UniProtKB-KW"/>
</dbReference>
<dbReference type="Gene3D" id="3.90.70.10">
    <property type="entry name" value="Cysteine proteinases"/>
    <property type="match status" value="1"/>
</dbReference>
<keyword evidence="10" id="KW-1185">Reference proteome</keyword>
<dbReference type="PROSITE" id="PS50203">
    <property type="entry name" value="CALPAIN_CAT"/>
    <property type="match status" value="1"/>
</dbReference>
<dbReference type="SUPFAM" id="SSF49562">
    <property type="entry name" value="C2 domain (Calcium/lipid-binding domain, CaLB)"/>
    <property type="match status" value="1"/>
</dbReference>
<gene>
    <name evidence="9" type="primary">Capn5_0</name>
    <name evidence="9" type="ORF">HYPCIN_R05795</name>
</gene>
<evidence type="ECO:0000313" key="10">
    <source>
        <dbReference type="Proteomes" id="UP000574191"/>
    </source>
</evidence>
<dbReference type="InterPro" id="IPR022683">
    <property type="entry name" value="Calpain_III"/>
</dbReference>
<dbReference type="PANTHER" id="PTHR10183">
    <property type="entry name" value="CALPAIN"/>
    <property type="match status" value="1"/>
</dbReference>
<dbReference type="PROSITE" id="PS50004">
    <property type="entry name" value="C2"/>
    <property type="match status" value="1"/>
</dbReference>
<feature type="domain" description="Calpain catalytic" evidence="8">
    <location>
        <begin position="26"/>
        <end position="342"/>
    </location>
</feature>
<keyword evidence="2 6" id="KW-0645">Protease</keyword>
<dbReference type="OrthoDB" id="424753at2759"/>
<dbReference type="SUPFAM" id="SSF49758">
    <property type="entry name" value="Calpain large subunit, middle domain (domain III)"/>
    <property type="match status" value="1"/>
</dbReference>
<dbReference type="FunFam" id="3.90.70.10:FF:000064">
    <property type="entry name" value="calpain-6"/>
    <property type="match status" value="1"/>
</dbReference>
<dbReference type="InterPro" id="IPR000169">
    <property type="entry name" value="Pept_cys_AS"/>
</dbReference>
<dbReference type="GO" id="GO:0005737">
    <property type="term" value="C:cytoplasm"/>
    <property type="evidence" value="ECO:0007669"/>
    <property type="project" value="TreeGrafter"/>
</dbReference>
<dbReference type="InterPro" id="IPR000008">
    <property type="entry name" value="C2_dom"/>
</dbReference>
<organism evidence="9 10">
    <name type="scientific">Hypocryptadius cinnamomeus</name>
    <dbReference type="NCBI Taxonomy" id="589841"/>
    <lineage>
        <taxon>Eukaryota</taxon>
        <taxon>Metazoa</taxon>
        <taxon>Chordata</taxon>
        <taxon>Craniata</taxon>
        <taxon>Vertebrata</taxon>
        <taxon>Euteleostomi</taxon>
        <taxon>Archelosauria</taxon>
        <taxon>Archosauria</taxon>
        <taxon>Dinosauria</taxon>
        <taxon>Saurischia</taxon>
        <taxon>Theropoda</taxon>
        <taxon>Coelurosauria</taxon>
        <taxon>Aves</taxon>
        <taxon>Neognathae</taxon>
        <taxon>Neoaves</taxon>
        <taxon>Telluraves</taxon>
        <taxon>Australaves</taxon>
        <taxon>Passeriformes</taxon>
        <taxon>Sylvioidea</taxon>
        <taxon>Zosteropidae</taxon>
        <taxon>Hypocryptadius</taxon>
    </lineage>
</organism>
<dbReference type="Pfam" id="PF01067">
    <property type="entry name" value="Calpain_III"/>
    <property type="match status" value="1"/>
</dbReference>
<dbReference type="InterPro" id="IPR001300">
    <property type="entry name" value="Peptidase_C2_calpain_cat"/>
</dbReference>
<evidence type="ECO:0000256" key="3">
    <source>
        <dbReference type="ARBA" id="ARBA00022801"/>
    </source>
</evidence>
<evidence type="ECO:0000256" key="4">
    <source>
        <dbReference type="ARBA" id="ARBA00022807"/>
    </source>
</evidence>
<dbReference type="FunFam" id="2.60.40.150:FF:000131">
    <property type="entry name" value="calpain-6"/>
    <property type="match status" value="1"/>
</dbReference>
<sequence length="628" mass="71338">MSSSVQLFRDQRYHELKGQCLQQGILFEDPEFPASDESLYYDSAAKRKVEWKRPKDLCEDPHLLVDGMSSHDFHQGKLGNCWFVAACSCLALRKSLWQQVIPDYNEQEWDPKNPRKYAGIFHFCFWRFGEWTEVVVDDLLPTENGELIYCHSNVRNEFWSALLEKAYAKLAGSYQALDGGCAAEALVDFTGAVAESINLEEGKYGEDIREQMKLFEDLMKVHKRGGFISCSISSPGRPSEAETGMGLIVGHAYSVTAIRKLRLGESLVLSFKAEKLFMIRLRNPWGKKEWHGAWSDSSEEWKKVSDSERKNLGLTVGNDGEFWMTFEDWCKNFTDVDICRTVNTSCFSLHKTWEKEMMYGAWAKHAEPLLNRSGGCFDHRETFLQNPQVGTPVFSPVLSLALLSLLSLTPLLLQVEDNRRYRLHKLTVQERVATSPYSNTRSVFLRRTLQQGRYVLVPTTYTPGVPTKFILRLYTDVPSKLRELKADRPKMTCWSLLCGYPRSVTQIKVHSAEGLQKQDRSGGADPYVLIKCENQSRRSPVQHDTTSPVFNTQVIFYRKDIDSPVTIQVWNSNLVSDQFLGQAVLAASPGEPREQQRLKLRGRGGGEAAEVPGHISVTVLCSEDLGEL</sequence>
<comment type="similarity">
    <text evidence="1">Belongs to the peptidase C2 family.</text>
</comment>
<feature type="non-terminal residue" evidence="9">
    <location>
        <position position="1"/>
    </location>
</feature>
<dbReference type="Pfam" id="PF00648">
    <property type="entry name" value="Peptidase_C2"/>
    <property type="match status" value="1"/>
</dbReference>
<dbReference type="SUPFAM" id="SSF54001">
    <property type="entry name" value="Cysteine proteinases"/>
    <property type="match status" value="1"/>
</dbReference>
<comment type="caution">
    <text evidence="9">The sequence shown here is derived from an EMBL/GenBank/DDBJ whole genome shotgun (WGS) entry which is preliminary data.</text>
</comment>
<evidence type="ECO:0000259" key="8">
    <source>
        <dbReference type="PROSITE" id="PS50203"/>
    </source>
</evidence>
<feature type="active site" evidence="5 6">
    <location>
        <position position="81"/>
    </location>
</feature>
<proteinExistence type="inferred from homology"/>
<dbReference type="EMBL" id="VYZP01004037">
    <property type="protein sequence ID" value="NXR85417.1"/>
    <property type="molecule type" value="Genomic_DNA"/>
</dbReference>
<dbReference type="SMART" id="SM00230">
    <property type="entry name" value="CysPc"/>
    <property type="match status" value="1"/>
</dbReference>
<keyword evidence="4 6" id="KW-0788">Thiol protease</keyword>
<dbReference type="InterPro" id="IPR038765">
    <property type="entry name" value="Papain-like_cys_pep_sf"/>
</dbReference>
<dbReference type="CDD" id="cd04046">
    <property type="entry name" value="C2_Calpain"/>
    <property type="match status" value="1"/>
</dbReference>
<dbReference type="Proteomes" id="UP000574191">
    <property type="component" value="Unassembled WGS sequence"/>
</dbReference>
<feature type="active site" evidence="5 6">
    <location>
        <position position="283"/>
    </location>
</feature>
<feature type="active site" evidence="5 6">
    <location>
        <position position="251"/>
    </location>
</feature>
<accession>A0A7L2PNH1</accession>
<dbReference type="InterPro" id="IPR035892">
    <property type="entry name" value="C2_domain_sf"/>
</dbReference>
<dbReference type="SMART" id="SM00239">
    <property type="entry name" value="C2"/>
    <property type="match status" value="1"/>
</dbReference>
<dbReference type="Gene3D" id="2.60.120.380">
    <property type="match status" value="1"/>
</dbReference>
<evidence type="ECO:0000256" key="1">
    <source>
        <dbReference type="ARBA" id="ARBA00007623"/>
    </source>
</evidence>
<dbReference type="Gene3D" id="2.60.40.150">
    <property type="entry name" value="C2 domain"/>
    <property type="match status" value="1"/>
</dbReference>
<evidence type="ECO:0000256" key="5">
    <source>
        <dbReference type="PIRSR" id="PIRSR622684-1"/>
    </source>
</evidence>